<evidence type="ECO:0008006" key="3">
    <source>
        <dbReference type="Google" id="ProtNLM"/>
    </source>
</evidence>
<dbReference type="EMBL" id="ML987192">
    <property type="protein sequence ID" value="KAF2252269.1"/>
    <property type="molecule type" value="Genomic_DNA"/>
</dbReference>
<keyword evidence="2" id="KW-1185">Reference proteome</keyword>
<dbReference type="AlphaFoldDB" id="A0A6A6IPT1"/>
<protein>
    <recommendedName>
        <fullName evidence="3">Zn(2)-C6 fungal-type domain-containing protein</fullName>
    </recommendedName>
</protein>
<evidence type="ECO:0000313" key="1">
    <source>
        <dbReference type="EMBL" id="KAF2252269.1"/>
    </source>
</evidence>
<dbReference type="RefSeq" id="XP_033687273.1">
    <property type="nucleotide sequence ID" value="XM_033832983.1"/>
</dbReference>
<reference evidence="1" key="1">
    <citation type="journal article" date="2020" name="Stud. Mycol.">
        <title>101 Dothideomycetes genomes: a test case for predicting lifestyles and emergence of pathogens.</title>
        <authorList>
            <person name="Haridas S."/>
            <person name="Albert R."/>
            <person name="Binder M."/>
            <person name="Bloem J."/>
            <person name="Labutti K."/>
            <person name="Salamov A."/>
            <person name="Andreopoulos B."/>
            <person name="Baker S."/>
            <person name="Barry K."/>
            <person name="Bills G."/>
            <person name="Bluhm B."/>
            <person name="Cannon C."/>
            <person name="Castanera R."/>
            <person name="Culley D."/>
            <person name="Daum C."/>
            <person name="Ezra D."/>
            <person name="Gonzalez J."/>
            <person name="Henrissat B."/>
            <person name="Kuo A."/>
            <person name="Liang C."/>
            <person name="Lipzen A."/>
            <person name="Lutzoni F."/>
            <person name="Magnuson J."/>
            <person name="Mondo S."/>
            <person name="Nolan M."/>
            <person name="Ohm R."/>
            <person name="Pangilinan J."/>
            <person name="Park H.-J."/>
            <person name="Ramirez L."/>
            <person name="Alfaro M."/>
            <person name="Sun H."/>
            <person name="Tritt A."/>
            <person name="Yoshinaga Y."/>
            <person name="Zwiers L.-H."/>
            <person name="Turgeon B."/>
            <person name="Goodwin S."/>
            <person name="Spatafora J."/>
            <person name="Crous P."/>
            <person name="Grigoriev I."/>
        </authorList>
    </citation>
    <scope>NUCLEOTIDE SEQUENCE</scope>
    <source>
        <strain evidence="1">CBS 122368</strain>
    </source>
</reference>
<gene>
    <name evidence="1" type="ORF">BU26DRAFT_562019</name>
</gene>
<proteinExistence type="predicted"/>
<name>A0A6A6IPT1_9PLEO</name>
<dbReference type="GeneID" id="54586313"/>
<accession>A0A6A6IPT1</accession>
<dbReference type="Proteomes" id="UP000800094">
    <property type="component" value="Unassembled WGS sequence"/>
</dbReference>
<evidence type="ECO:0000313" key="2">
    <source>
        <dbReference type="Proteomes" id="UP000800094"/>
    </source>
</evidence>
<sequence length="127" mass="14066">MGHKAFGVLVGGEEMCAHCTESEARGCLAYNATYVKEYCGGANPGCLRCMHDKAECSYSSLHQMRSPSDKVASATPGKRKIGNVDKTRRFPEAALLSDSELTTNRQSWTYYRLFWVSSVDITISSRQ</sequence>
<organism evidence="1 2">
    <name type="scientific">Trematosphaeria pertusa</name>
    <dbReference type="NCBI Taxonomy" id="390896"/>
    <lineage>
        <taxon>Eukaryota</taxon>
        <taxon>Fungi</taxon>
        <taxon>Dikarya</taxon>
        <taxon>Ascomycota</taxon>
        <taxon>Pezizomycotina</taxon>
        <taxon>Dothideomycetes</taxon>
        <taxon>Pleosporomycetidae</taxon>
        <taxon>Pleosporales</taxon>
        <taxon>Massarineae</taxon>
        <taxon>Trematosphaeriaceae</taxon>
        <taxon>Trematosphaeria</taxon>
    </lineage>
</organism>